<comment type="caution">
    <text evidence="1">The sequence shown here is derived from an EMBL/GenBank/DDBJ whole genome shotgun (WGS) entry which is preliminary data.</text>
</comment>
<accession>A0ABV2SKQ7</accession>
<name>A0ABV2SKQ7_9GAMM</name>
<keyword evidence="2" id="KW-1185">Reference proteome</keyword>
<sequence>MNNNKRAKYGDELYEALTSGKTIQPFTERDDDIPIDDAYHISLHMVRMRRSR</sequence>
<protein>
    <submittedName>
        <fullName evidence="1">2-keto-4-pentenoate hydratase</fullName>
    </submittedName>
</protein>
<proteinExistence type="predicted"/>
<dbReference type="EMBL" id="JBEWTB010000002">
    <property type="protein sequence ID" value="MET4758346.1"/>
    <property type="molecule type" value="Genomic_DNA"/>
</dbReference>
<evidence type="ECO:0000313" key="2">
    <source>
        <dbReference type="Proteomes" id="UP001549366"/>
    </source>
</evidence>
<gene>
    <name evidence="1" type="ORF">V5J35_003538</name>
</gene>
<dbReference type="RefSeq" id="WP_354008439.1">
    <property type="nucleotide sequence ID" value="NZ_JBEWTA010000001.1"/>
</dbReference>
<evidence type="ECO:0000313" key="1">
    <source>
        <dbReference type="EMBL" id="MET4758346.1"/>
    </source>
</evidence>
<reference evidence="1 2" key="1">
    <citation type="submission" date="2024-06" db="EMBL/GenBank/DDBJ databases">
        <title>Genomic Encyclopedia of Type Strains, Phase V (KMG-V): Genome sequencing to study the core and pangenomes of soil and plant-associated prokaryotes.</title>
        <authorList>
            <person name="Whitman W."/>
        </authorList>
    </citation>
    <scope>NUCLEOTIDE SEQUENCE [LARGE SCALE GENOMIC DNA]</scope>
    <source>
        <strain evidence="1 2">NE40</strain>
    </source>
</reference>
<dbReference type="Proteomes" id="UP001549366">
    <property type="component" value="Unassembled WGS sequence"/>
</dbReference>
<organism evidence="1 2">
    <name type="scientific">Endozoicomonas lisbonensis</name>
    <dbReference type="NCBI Taxonomy" id="3120522"/>
    <lineage>
        <taxon>Bacteria</taxon>
        <taxon>Pseudomonadati</taxon>
        <taxon>Pseudomonadota</taxon>
        <taxon>Gammaproteobacteria</taxon>
        <taxon>Oceanospirillales</taxon>
        <taxon>Endozoicomonadaceae</taxon>
        <taxon>Endozoicomonas</taxon>
    </lineage>
</organism>